<proteinExistence type="predicted"/>
<dbReference type="SUPFAM" id="SSF82185">
    <property type="entry name" value="Histone H3 K4-specific methyltransferase SET7/9 N-terminal domain"/>
    <property type="match status" value="1"/>
</dbReference>
<dbReference type="Gene3D" id="2.20.110.10">
    <property type="entry name" value="Histone H3 K4-specific methyltransferase SET7/9 N-terminal domain"/>
    <property type="match status" value="1"/>
</dbReference>
<dbReference type="AlphaFoldDB" id="A0A9W7GKE3"/>
<evidence type="ECO:0000256" key="1">
    <source>
        <dbReference type="ARBA" id="ARBA00022737"/>
    </source>
</evidence>
<gene>
    <name evidence="3" type="ORF">TrCOL_g7224</name>
</gene>
<keyword evidence="1" id="KW-0677">Repeat</keyword>
<dbReference type="InterPro" id="IPR036653">
    <property type="entry name" value="CinA-like_C"/>
</dbReference>
<protein>
    <submittedName>
        <fullName evidence="3">Uncharacterized protein</fullName>
    </submittedName>
</protein>
<dbReference type="PANTHER" id="PTHR31285">
    <property type="entry name" value="NICOTINAMIDE MONONUCLEOTIDE ADENYLYLTRANSFERASE"/>
    <property type="match status" value="1"/>
</dbReference>
<dbReference type="Proteomes" id="UP001165065">
    <property type="component" value="Unassembled WGS sequence"/>
</dbReference>
<dbReference type="OrthoDB" id="5591297at2759"/>
<dbReference type="PANTHER" id="PTHR31285:SF0">
    <property type="entry name" value="NICOTINAMIDE MONONUCLEOTIDE ADENYLYLTRANSFERASE"/>
    <property type="match status" value="1"/>
</dbReference>
<evidence type="ECO:0000313" key="4">
    <source>
        <dbReference type="Proteomes" id="UP001165065"/>
    </source>
</evidence>
<dbReference type="SUPFAM" id="SSF142433">
    <property type="entry name" value="CinA-like"/>
    <property type="match status" value="1"/>
</dbReference>
<dbReference type="SMART" id="SM00698">
    <property type="entry name" value="MORN"/>
    <property type="match status" value="2"/>
</dbReference>
<dbReference type="GO" id="GO:0000309">
    <property type="term" value="F:nicotinamide-nucleotide adenylyltransferase activity"/>
    <property type="evidence" value="ECO:0007669"/>
    <property type="project" value="TreeGrafter"/>
</dbReference>
<dbReference type="InterPro" id="IPR003409">
    <property type="entry name" value="MORN"/>
</dbReference>
<reference evidence="4" key="1">
    <citation type="journal article" date="2023" name="Commun. Biol.">
        <title>Genome analysis of Parmales, the sister group of diatoms, reveals the evolutionary specialization of diatoms from phago-mixotrophs to photoautotrophs.</title>
        <authorList>
            <person name="Ban H."/>
            <person name="Sato S."/>
            <person name="Yoshikawa S."/>
            <person name="Yamada K."/>
            <person name="Nakamura Y."/>
            <person name="Ichinomiya M."/>
            <person name="Sato N."/>
            <person name="Blanc-Mathieu R."/>
            <person name="Endo H."/>
            <person name="Kuwata A."/>
            <person name="Ogata H."/>
        </authorList>
    </citation>
    <scope>NUCLEOTIDE SEQUENCE [LARGE SCALE GENOMIC DNA]</scope>
</reference>
<feature type="region of interest" description="Disordered" evidence="2">
    <location>
        <begin position="210"/>
        <end position="234"/>
    </location>
</feature>
<dbReference type="GO" id="GO:0016887">
    <property type="term" value="F:ATP hydrolysis activity"/>
    <property type="evidence" value="ECO:0007669"/>
    <property type="project" value="TreeGrafter"/>
</dbReference>
<comment type="caution">
    <text evidence="3">The sequence shown here is derived from an EMBL/GenBank/DDBJ whole genome shotgun (WGS) entry which is preliminary data.</text>
</comment>
<sequence length="575" mass="62786">MASHRFANPTPAVVQRMLDKIILNGTRTRSSLQIAQPRFVSCITGGGGSFFSYILGKAGASTSFLEGLIPYDKRAALDFLSSHGESAENIGFCSKEMASKMSHCSHQRAIELTPLLIDWPSVYGLSCTATIISHYKRRGDYRAHIACTNSFGETSTTCFTFKKGYRRRHEEEAACANLAVKALYEMLGFHDVNPSEFAVTEQPLLAEDRTNEVGESGEGTESPPQLVPLPPTSPTSPHFTVLIQQASRVDRPIEVNAPCKLPQNSVIVFPHSSFDIPSAFSQLLDTEGLNREGDLGKSWTRYQPSTLIFKNDCVPSDIFNSMYYLAPDDENTEGVTTVENWGLLSATTSDHDGIQALFALLTKYTDSGATFLLSLDDFDAVASRNPTLLARISDKGGKFAVECNGRKLKGVMDTIKATAPTSDFFKIAHALVPLNPEKTSQSATFNDGSISTKDVISTRIGDDVDDDGGGGGFAICKWENGITYTGFWKRNCFHGLGSKMYSKGGGYKGSWESCKRHGMGVSLYHGKFGYDKWKGDFVDDLPHGKGVMTDTDGNTKDFFFVAGEPMPGEGHAQRE</sequence>
<organism evidence="3 4">
    <name type="scientific">Triparma columacea</name>
    <dbReference type="NCBI Taxonomy" id="722753"/>
    <lineage>
        <taxon>Eukaryota</taxon>
        <taxon>Sar</taxon>
        <taxon>Stramenopiles</taxon>
        <taxon>Ochrophyta</taxon>
        <taxon>Bolidophyceae</taxon>
        <taxon>Parmales</taxon>
        <taxon>Triparmaceae</taxon>
        <taxon>Triparma</taxon>
    </lineage>
</organism>
<evidence type="ECO:0000256" key="2">
    <source>
        <dbReference type="SAM" id="MobiDB-lite"/>
    </source>
</evidence>
<feature type="compositionally biased region" description="Pro residues" evidence="2">
    <location>
        <begin position="225"/>
        <end position="234"/>
    </location>
</feature>
<dbReference type="GO" id="GO:0005634">
    <property type="term" value="C:nucleus"/>
    <property type="evidence" value="ECO:0007669"/>
    <property type="project" value="TreeGrafter"/>
</dbReference>
<evidence type="ECO:0000313" key="3">
    <source>
        <dbReference type="EMBL" id="GMI45663.1"/>
    </source>
</evidence>
<dbReference type="Pfam" id="PF02493">
    <property type="entry name" value="MORN"/>
    <property type="match status" value="1"/>
</dbReference>
<dbReference type="EMBL" id="BRYA01000260">
    <property type="protein sequence ID" value="GMI45663.1"/>
    <property type="molecule type" value="Genomic_DNA"/>
</dbReference>
<accession>A0A9W7GKE3</accession>
<dbReference type="Gene3D" id="3.90.950.20">
    <property type="entry name" value="CinA-like"/>
    <property type="match status" value="1"/>
</dbReference>
<dbReference type="GO" id="GO:0005737">
    <property type="term" value="C:cytoplasm"/>
    <property type="evidence" value="ECO:0007669"/>
    <property type="project" value="TreeGrafter"/>
</dbReference>
<keyword evidence="4" id="KW-1185">Reference proteome</keyword>
<name>A0A9W7GKE3_9STRA</name>